<gene>
    <name evidence="4" type="ORF">CCHLO57077_00011286</name>
    <name evidence="2" type="ORF">CCHLO57077_00016573</name>
    <name evidence="3" type="ORF">CCHLO57077_00017968</name>
    <name evidence="5" type="ORF">CCHLO57077_00018502</name>
</gene>
<dbReference type="Proteomes" id="UP001160390">
    <property type="component" value="Unassembled WGS sequence"/>
</dbReference>
<dbReference type="EMBL" id="CABFNP030000586">
    <property type="protein sequence ID" value="CAI6048580.1"/>
    <property type="molecule type" value="Genomic_DNA"/>
</dbReference>
<protein>
    <recommendedName>
        <fullName evidence="1">Transposase Tc1-like domain-containing protein</fullName>
    </recommendedName>
</protein>
<evidence type="ECO:0000259" key="1">
    <source>
        <dbReference type="Pfam" id="PF01498"/>
    </source>
</evidence>
<organism evidence="4 6">
    <name type="scientific">Clonostachys chloroleuca</name>
    <dbReference type="NCBI Taxonomy" id="1926264"/>
    <lineage>
        <taxon>Eukaryota</taxon>
        <taxon>Fungi</taxon>
        <taxon>Dikarya</taxon>
        <taxon>Ascomycota</taxon>
        <taxon>Pezizomycotina</taxon>
        <taxon>Sordariomycetes</taxon>
        <taxon>Hypocreomycetidae</taxon>
        <taxon>Hypocreales</taxon>
        <taxon>Bionectriaceae</taxon>
        <taxon>Clonostachys</taxon>
    </lineage>
</organism>
<evidence type="ECO:0000313" key="4">
    <source>
        <dbReference type="EMBL" id="CAI6092266.1"/>
    </source>
</evidence>
<dbReference type="GO" id="GO:0003677">
    <property type="term" value="F:DNA binding"/>
    <property type="evidence" value="ECO:0007669"/>
    <property type="project" value="InterPro"/>
</dbReference>
<evidence type="ECO:0000313" key="5">
    <source>
        <dbReference type="EMBL" id="CAI6101422.1"/>
    </source>
</evidence>
<keyword evidence="6" id="KW-1185">Reference proteome</keyword>
<evidence type="ECO:0000313" key="3">
    <source>
        <dbReference type="EMBL" id="CAI6088184.1"/>
    </source>
</evidence>
<dbReference type="InterPro" id="IPR002492">
    <property type="entry name" value="Transposase_Tc1-like"/>
</dbReference>
<sequence>MHTDIATRAFVVALKSSGGKTTPEVAEATGLPLRTVNHIYARAIQRGFDPNHRPIVIKDEYLRDAPRSGRPSRQSTEAVQNTVSLVRVDRYGREKTCADIAGDLSLRGFEVSATTVWRILRTAGFKKTKPTRKPGLTKKMREERLRWCLDYQYWTLEDWKNVIWSDETSVILLHRRGAYRVWRTKDEAFAKSVIRERWKGSSEFMFWGCFSYDRKGPCHCWAPETAVQKRQAEKEIAAMNRELEPLMKEMWELNSGIQQLGLRTKPGSKPQWKWNQKNGKLARSQRGGIDWYRYQTQILVPKLLPFAKECQLTRPATMVQEDKAPSHNHYIQQRIFDLYKVQRLLWYPNSPDLNMIEPAWPWMKRKTTRKGAPKSRAAAIAAWETAWKELTQEAIQSWIERIPRHIEEIIKLEGGNEYQEGRRLIP</sequence>
<dbReference type="InterPro" id="IPR036397">
    <property type="entry name" value="RNaseH_sf"/>
</dbReference>
<evidence type="ECO:0000313" key="6">
    <source>
        <dbReference type="Proteomes" id="UP001160390"/>
    </source>
</evidence>
<dbReference type="GO" id="GO:0015074">
    <property type="term" value="P:DNA integration"/>
    <property type="evidence" value="ECO:0007669"/>
    <property type="project" value="InterPro"/>
</dbReference>
<dbReference type="EMBL" id="CABFNP030001362">
    <property type="protein sequence ID" value="CAI6101422.1"/>
    <property type="molecule type" value="Genomic_DNA"/>
</dbReference>
<evidence type="ECO:0000313" key="2">
    <source>
        <dbReference type="EMBL" id="CAI6048580.1"/>
    </source>
</evidence>
<name>A0AA35Q350_9HYPO</name>
<dbReference type="Pfam" id="PF01498">
    <property type="entry name" value="HTH_Tnp_Tc3_2"/>
    <property type="match status" value="1"/>
</dbReference>
<reference evidence="4" key="1">
    <citation type="submission" date="2023-01" db="EMBL/GenBank/DDBJ databases">
        <authorList>
            <person name="Piombo E."/>
        </authorList>
    </citation>
    <scope>NUCLEOTIDE SEQUENCE</scope>
</reference>
<dbReference type="GO" id="GO:0006313">
    <property type="term" value="P:DNA transposition"/>
    <property type="evidence" value="ECO:0007669"/>
    <property type="project" value="InterPro"/>
</dbReference>
<dbReference type="Gene3D" id="3.30.420.10">
    <property type="entry name" value="Ribonuclease H-like superfamily/Ribonuclease H"/>
    <property type="match status" value="1"/>
</dbReference>
<dbReference type="EMBL" id="CABFNP030000815">
    <property type="protein sequence ID" value="CAI6088184.1"/>
    <property type="molecule type" value="Genomic_DNA"/>
</dbReference>
<dbReference type="AlphaFoldDB" id="A0AA35Q350"/>
<feature type="domain" description="Transposase Tc1-like" evidence="1">
    <location>
        <begin position="85"/>
        <end position="152"/>
    </location>
</feature>
<accession>A0AA35Q350</accession>
<dbReference type="EMBL" id="CABFNP030001198">
    <property type="protein sequence ID" value="CAI6092266.1"/>
    <property type="molecule type" value="Genomic_DNA"/>
</dbReference>
<proteinExistence type="predicted"/>
<comment type="caution">
    <text evidence="4">The sequence shown here is derived from an EMBL/GenBank/DDBJ whole genome shotgun (WGS) entry which is preliminary data.</text>
</comment>